<dbReference type="AlphaFoldDB" id="A0AAV3XJB4"/>
<reference evidence="4" key="1">
    <citation type="submission" date="2019-10" db="EMBL/GenBank/DDBJ databases">
        <title>Draft genome sequece of Microseira wollei NIES-4236.</title>
        <authorList>
            <person name="Yamaguchi H."/>
            <person name="Suzuki S."/>
            <person name="Kawachi M."/>
        </authorList>
    </citation>
    <scope>NUCLEOTIDE SEQUENCE</scope>
    <source>
        <strain evidence="4">NIES-4236</strain>
    </source>
</reference>
<evidence type="ECO:0000256" key="2">
    <source>
        <dbReference type="SAM" id="Phobius"/>
    </source>
</evidence>
<keyword evidence="2" id="KW-1133">Transmembrane helix</keyword>
<dbReference type="RefSeq" id="WP_226584978.1">
    <property type="nucleotide sequence ID" value="NZ_BLAY01000068.1"/>
</dbReference>
<organism evidence="4 5">
    <name type="scientific">Microseira wollei NIES-4236</name>
    <dbReference type="NCBI Taxonomy" id="2530354"/>
    <lineage>
        <taxon>Bacteria</taxon>
        <taxon>Bacillati</taxon>
        <taxon>Cyanobacteriota</taxon>
        <taxon>Cyanophyceae</taxon>
        <taxon>Oscillatoriophycideae</taxon>
        <taxon>Aerosakkonematales</taxon>
        <taxon>Aerosakkonemataceae</taxon>
        <taxon>Microseira</taxon>
    </lineage>
</organism>
<accession>A0AAV3XJB4</accession>
<evidence type="ECO:0000313" key="5">
    <source>
        <dbReference type="Proteomes" id="UP001050975"/>
    </source>
</evidence>
<dbReference type="Proteomes" id="UP001050975">
    <property type="component" value="Unassembled WGS sequence"/>
</dbReference>
<keyword evidence="5" id="KW-1185">Reference proteome</keyword>
<evidence type="ECO:0000256" key="1">
    <source>
        <dbReference type="ARBA" id="ARBA00004141"/>
    </source>
</evidence>
<dbReference type="InterPro" id="IPR033344">
    <property type="entry name" value="CURT1"/>
</dbReference>
<dbReference type="InterPro" id="IPR025564">
    <property type="entry name" value="CAAD_dom"/>
</dbReference>
<gene>
    <name evidence="4" type="ORF">MiSe_43370</name>
</gene>
<evidence type="ECO:0000313" key="4">
    <source>
        <dbReference type="EMBL" id="GET39567.1"/>
    </source>
</evidence>
<comment type="subcellular location">
    <subcellularLocation>
        <location evidence="1">Membrane</location>
        <topology evidence="1">Multi-pass membrane protein</topology>
    </subcellularLocation>
</comment>
<dbReference type="EMBL" id="BLAY01000068">
    <property type="protein sequence ID" value="GET39567.1"/>
    <property type="molecule type" value="Genomic_DNA"/>
</dbReference>
<keyword evidence="2" id="KW-0472">Membrane</keyword>
<feature type="transmembrane region" description="Helical" evidence="2">
    <location>
        <begin position="99"/>
        <end position="119"/>
    </location>
</feature>
<protein>
    <recommendedName>
        <fullName evidence="3">Cyanobacterial aminoacyl-tRNA synthetase CAAD domain-containing protein</fullName>
    </recommendedName>
</protein>
<dbReference type="GO" id="GO:0009579">
    <property type="term" value="C:thylakoid"/>
    <property type="evidence" value="ECO:0007669"/>
    <property type="project" value="InterPro"/>
</dbReference>
<dbReference type="GO" id="GO:0016020">
    <property type="term" value="C:membrane"/>
    <property type="evidence" value="ECO:0007669"/>
    <property type="project" value="UniProtKB-SubCell"/>
</dbReference>
<keyword evidence="2" id="KW-0812">Transmembrane</keyword>
<dbReference type="Pfam" id="PF14159">
    <property type="entry name" value="CAAD"/>
    <property type="match status" value="1"/>
</dbReference>
<feature type="transmembrane region" description="Helical" evidence="2">
    <location>
        <begin position="73"/>
        <end position="93"/>
    </location>
</feature>
<feature type="domain" description="Cyanobacterial aminoacyl-tRNA synthetase CAAD" evidence="3">
    <location>
        <begin position="60"/>
        <end position="144"/>
    </location>
</feature>
<sequence>MQPENPPTATNKAETELPTVEVKVQAGETATPSVSSEEPPKEQWRQAVDQVLKFVDTPPDYVSNFFTTYKRPLITVGLILAGFVSVKVLFGLLDAINDIPLVAPTLELIGIAYTVWFIYRYLLGASNRKELLDQIQNLKNYIVGS</sequence>
<comment type="caution">
    <text evidence="4">The sequence shown here is derived from an EMBL/GenBank/DDBJ whole genome shotgun (WGS) entry which is preliminary data.</text>
</comment>
<proteinExistence type="predicted"/>
<dbReference type="PANTHER" id="PTHR33222:SF4">
    <property type="entry name" value="PROTEIN CURVATURE THYLAKOID 1A, CHLOROPLASTIC"/>
    <property type="match status" value="1"/>
</dbReference>
<dbReference type="PANTHER" id="PTHR33222">
    <property type="match status" value="1"/>
</dbReference>
<name>A0AAV3XJB4_9CYAN</name>
<evidence type="ECO:0000259" key="3">
    <source>
        <dbReference type="Pfam" id="PF14159"/>
    </source>
</evidence>